<evidence type="ECO:0000313" key="2">
    <source>
        <dbReference type="EMBL" id="MFL9889281.1"/>
    </source>
</evidence>
<proteinExistence type="predicted"/>
<evidence type="ECO:0000259" key="1">
    <source>
        <dbReference type="Pfam" id="PF20169"/>
    </source>
</evidence>
<dbReference type="Proteomes" id="UP001629249">
    <property type="component" value="Unassembled WGS sequence"/>
</dbReference>
<evidence type="ECO:0000313" key="3">
    <source>
        <dbReference type="Proteomes" id="UP001629249"/>
    </source>
</evidence>
<comment type="caution">
    <text evidence="2">The sequence shown here is derived from an EMBL/GenBank/DDBJ whole genome shotgun (WGS) entry which is preliminary data.</text>
</comment>
<protein>
    <recommendedName>
        <fullName evidence="1">DUF6537 domain-containing protein</fullName>
    </recommendedName>
</protein>
<dbReference type="RefSeq" id="WP_408339670.1">
    <property type="nucleotide sequence ID" value="NZ_JAQQFN010000113.1"/>
</dbReference>
<accession>A0ABW9A436</accession>
<feature type="non-terminal residue" evidence="2">
    <location>
        <position position="1"/>
    </location>
</feature>
<dbReference type="EMBL" id="JAQQFN010000113">
    <property type="protein sequence ID" value="MFL9889281.1"/>
    <property type="molecule type" value="Genomic_DNA"/>
</dbReference>
<dbReference type="Pfam" id="PF20169">
    <property type="entry name" value="DUF6537"/>
    <property type="match status" value="1"/>
</dbReference>
<organism evidence="2 3">
    <name type="scientific">Paraburkholderia agricolaris</name>
    <dbReference type="NCBI Taxonomy" id="2152888"/>
    <lineage>
        <taxon>Bacteria</taxon>
        <taxon>Pseudomonadati</taxon>
        <taxon>Pseudomonadota</taxon>
        <taxon>Betaproteobacteria</taxon>
        <taxon>Burkholderiales</taxon>
        <taxon>Burkholderiaceae</taxon>
        <taxon>Paraburkholderia</taxon>
    </lineage>
</organism>
<reference evidence="2 3" key="1">
    <citation type="journal article" date="2024" name="Chem. Sci.">
        <title>Discovery of megapolipeptins by genome mining of a Burkholderiales bacteria collection.</title>
        <authorList>
            <person name="Paulo B.S."/>
            <person name="Recchia M.J.J."/>
            <person name="Lee S."/>
            <person name="Fergusson C.H."/>
            <person name="Romanowski S.B."/>
            <person name="Hernandez A."/>
            <person name="Krull N."/>
            <person name="Liu D.Y."/>
            <person name="Cavanagh H."/>
            <person name="Bos A."/>
            <person name="Gray C.A."/>
            <person name="Murphy B.T."/>
            <person name="Linington R.G."/>
            <person name="Eustaquio A.S."/>
        </authorList>
    </citation>
    <scope>NUCLEOTIDE SEQUENCE [LARGE SCALE GENOMIC DNA]</scope>
    <source>
        <strain evidence="2 3">RL16-012-BIC-B</strain>
    </source>
</reference>
<name>A0ABW9A436_9BURK</name>
<sequence>IEQYVTLIDEFCTTLDSTRFDVAMKLANLPDEIRGFGHVKERNVIAAALKREQWLRDYRDSARLERFDQVVDKRSNS</sequence>
<gene>
    <name evidence="2" type="ORF">PQR66_40140</name>
</gene>
<keyword evidence="3" id="KW-1185">Reference proteome</keyword>
<dbReference type="InterPro" id="IPR046667">
    <property type="entry name" value="DUF6537"/>
</dbReference>
<feature type="domain" description="DUF6537" evidence="1">
    <location>
        <begin position="1"/>
        <end position="52"/>
    </location>
</feature>